<evidence type="ECO:0000313" key="4">
    <source>
        <dbReference type="EMBL" id="ETV97365.1"/>
    </source>
</evidence>
<sequence>MFMASQSTTTPAKRLLSASKIAKAVDALAVIDERRHTKRQRFSIVSSDATAEDLDSASPVIDRYIAVKGVEVVHALTNFSVSELNTLWSNINPYVSKNWNVGGGRKCPVTGKDMLFMTLVTLKHAGTWDMLAARFDEKAATFSNRIAQFIRDLHPYLIRKYIDEQGFKWTMHQLAVAGHQFETHKSALYAVDVTFQQTSAPVVSFGEKKTYFSKMHGLYGNKVEESVAPNGLAINATDCAVGSTSGLEMFKANLGFHSNQLEKQPNDYNVIDNEALRDKFPSRWALLADKGYQGIQEYVRGFTPTKRPPHGQLSMEQVRANAKLASDRVIVENFFGRLKTLWCIVSDKYTWKKDEYIMYFQTCVDLTNVHVLFNPLRNVDGEGYNQYKNRLISIGSKIKMRNLFSKANEDYDIGYDEGDDIFY</sequence>
<evidence type="ECO:0000259" key="3">
    <source>
        <dbReference type="Pfam" id="PF13359"/>
    </source>
</evidence>
<dbReference type="EMBL" id="KI913973">
    <property type="protein sequence ID" value="ETV97365.1"/>
    <property type="molecule type" value="Genomic_DNA"/>
</dbReference>
<proteinExistence type="predicted"/>
<dbReference type="AlphaFoldDB" id="A0A024TTA4"/>
<reference evidence="4" key="1">
    <citation type="submission" date="2013-12" db="EMBL/GenBank/DDBJ databases">
        <title>The Genome Sequence of Aphanomyces invadans NJM9701.</title>
        <authorList>
            <consortium name="The Broad Institute Genomics Platform"/>
            <person name="Russ C."/>
            <person name="Tyler B."/>
            <person name="van West P."/>
            <person name="Dieguez-Uribeondo J."/>
            <person name="Young S.K."/>
            <person name="Zeng Q."/>
            <person name="Gargeya S."/>
            <person name="Fitzgerald M."/>
            <person name="Abouelleil A."/>
            <person name="Alvarado L."/>
            <person name="Chapman S.B."/>
            <person name="Gainer-Dewar J."/>
            <person name="Goldberg J."/>
            <person name="Griggs A."/>
            <person name="Gujja S."/>
            <person name="Hansen M."/>
            <person name="Howarth C."/>
            <person name="Imamovic A."/>
            <person name="Ireland A."/>
            <person name="Larimer J."/>
            <person name="McCowan C."/>
            <person name="Murphy C."/>
            <person name="Pearson M."/>
            <person name="Poon T.W."/>
            <person name="Priest M."/>
            <person name="Roberts A."/>
            <person name="Saif S."/>
            <person name="Shea T."/>
            <person name="Sykes S."/>
            <person name="Wortman J."/>
            <person name="Nusbaum C."/>
            <person name="Birren B."/>
        </authorList>
    </citation>
    <scope>NUCLEOTIDE SEQUENCE [LARGE SCALE GENOMIC DNA]</scope>
    <source>
        <strain evidence="4">NJM9701</strain>
    </source>
</reference>
<accession>A0A024TTA4</accession>
<organism evidence="4">
    <name type="scientific">Aphanomyces invadans</name>
    <dbReference type="NCBI Taxonomy" id="157072"/>
    <lineage>
        <taxon>Eukaryota</taxon>
        <taxon>Sar</taxon>
        <taxon>Stramenopiles</taxon>
        <taxon>Oomycota</taxon>
        <taxon>Saprolegniomycetes</taxon>
        <taxon>Saprolegniales</taxon>
        <taxon>Verrucalvaceae</taxon>
        <taxon>Aphanomyces</taxon>
    </lineage>
</organism>
<dbReference type="RefSeq" id="XP_008874073.1">
    <property type="nucleotide sequence ID" value="XM_008875851.1"/>
</dbReference>
<keyword evidence="2" id="KW-0479">Metal-binding</keyword>
<dbReference type="GO" id="GO:0046872">
    <property type="term" value="F:metal ion binding"/>
    <property type="evidence" value="ECO:0007669"/>
    <property type="project" value="UniProtKB-KW"/>
</dbReference>
<evidence type="ECO:0000256" key="1">
    <source>
        <dbReference type="ARBA" id="ARBA00001968"/>
    </source>
</evidence>
<dbReference type="Pfam" id="PF13359">
    <property type="entry name" value="DDE_Tnp_4"/>
    <property type="match status" value="1"/>
</dbReference>
<dbReference type="OrthoDB" id="116425at2759"/>
<evidence type="ECO:0000256" key="2">
    <source>
        <dbReference type="ARBA" id="ARBA00022723"/>
    </source>
</evidence>
<gene>
    <name evidence="4" type="ORF">H310_09700</name>
</gene>
<dbReference type="VEuPathDB" id="FungiDB:H310_09700"/>
<protein>
    <recommendedName>
        <fullName evidence="3">DDE Tnp4 domain-containing protein</fullName>
    </recommendedName>
</protein>
<comment type="cofactor">
    <cofactor evidence="1">
        <name>a divalent metal cation</name>
        <dbReference type="ChEBI" id="CHEBI:60240"/>
    </cofactor>
</comment>
<feature type="domain" description="DDE Tnp4" evidence="3">
    <location>
        <begin position="197"/>
        <end position="368"/>
    </location>
</feature>
<dbReference type="eggNOG" id="ENOG502RYHR">
    <property type="taxonomic scope" value="Eukaryota"/>
</dbReference>
<dbReference type="GeneID" id="20086750"/>
<name>A0A024TTA4_9STRA</name>
<dbReference type="InterPro" id="IPR027806">
    <property type="entry name" value="HARBI1_dom"/>
</dbReference>